<sequence>MAETRDGEVRNLKSGGGGETTYADETVKKDDNSDVGDQWGDAFDLHGAVDFTGNGYDSSGSDGEIGHWLRVDQDVQFKEFLESIHADYDDDDMESETTEIIDTCGESMDSDVNFGILNICSIHVDNQDSGQDTSRLHYFKVAPFNVHGDDDLAGNDSYGGGGGTRDRGLAVGPRLEEESGSATAVAGGGIRIRRVPGQISADNGSERVVQRLEQESDNGGGRRGRIVAVGLEQERGGVTAGAGSGDTTQEVLVGIFGNKGSGGEPVVEKLKQRGIMVPVPVAVAVIVVVIGMAVTLMVMVVRWW</sequence>
<comment type="caution">
    <text evidence="1">The sequence shown here is derived from an EMBL/GenBank/DDBJ whole genome shotgun (WGS) entry which is preliminary data.</text>
</comment>
<dbReference type="EMBL" id="CM042011">
    <property type="protein sequence ID" value="KAI3767903.1"/>
    <property type="molecule type" value="Genomic_DNA"/>
</dbReference>
<reference evidence="1 2" key="2">
    <citation type="journal article" date="2022" name="Mol. Ecol. Resour.">
        <title>The genomes of chicory, endive, great burdock and yacon provide insights into Asteraceae paleo-polyploidization history and plant inulin production.</title>
        <authorList>
            <person name="Fan W."/>
            <person name="Wang S."/>
            <person name="Wang H."/>
            <person name="Wang A."/>
            <person name="Jiang F."/>
            <person name="Liu H."/>
            <person name="Zhao H."/>
            <person name="Xu D."/>
            <person name="Zhang Y."/>
        </authorList>
    </citation>
    <scope>NUCLEOTIDE SEQUENCE [LARGE SCALE GENOMIC DNA]</scope>
    <source>
        <strain evidence="2">cv. Punajuju</strain>
        <tissue evidence="1">Leaves</tissue>
    </source>
</reference>
<evidence type="ECO:0000313" key="1">
    <source>
        <dbReference type="EMBL" id="KAI3767903.1"/>
    </source>
</evidence>
<proteinExistence type="predicted"/>
<evidence type="ECO:0000313" key="2">
    <source>
        <dbReference type="Proteomes" id="UP001055811"/>
    </source>
</evidence>
<name>A0ACB9F961_CICIN</name>
<keyword evidence="2" id="KW-1185">Reference proteome</keyword>
<accession>A0ACB9F961</accession>
<gene>
    <name evidence="1" type="ORF">L2E82_18332</name>
</gene>
<protein>
    <submittedName>
        <fullName evidence="1">Uncharacterized protein</fullName>
    </submittedName>
</protein>
<reference evidence="2" key="1">
    <citation type="journal article" date="2022" name="Mol. Ecol. Resour.">
        <title>The genomes of chicory, endive, great burdock and yacon provide insights into Asteraceae palaeo-polyploidization history and plant inulin production.</title>
        <authorList>
            <person name="Fan W."/>
            <person name="Wang S."/>
            <person name="Wang H."/>
            <person name="Wang A."/>
            <person name="Jiang F."/>
            <person name="Liu H."/>
            <person name="Zhao H."/>
            <person name="Xu D."/>
            <person name="Zhang Y."/>
        </authorList>
    </citation>
    <scope>NUCLEOTIDE SEQUENCE [LARGE SCALE GENOMIC DNA]</scope>
    <source>
        <strain evidence="2">cv. Punajuju</strain>
    </source>
</reference>
<dbReference type="Proteomes" id="UP001055811">
    <property type="component" value="Linkage Group LG03"/>
</dbReference>
<organism evidence="1 2">
    <name type="scientific">Cichorium intybus</name>
    <name type="common">Chicory</name>
    <dbReference type="NCBI Taxonomy" id="13427"/>
    <lineage>
        <taxon>Eukaryota</taxon>
        <taxon>Viridiplantae</taxon>
        <taxon>Streptophyta</taxon>
        <taxon>Embryophyta</taxon>
        <taxon>Tracheophyta</taxon>
        <taxon>Spermatophyta</taxon>
        <taxon>Magnoliopsida</taxon>
        <taxon>eudicotyledons</taxon>
        <taxon>Gunneridae</taxon>
        <taxon>Pentapetalae</taxon>
        <taxon>asterids</taxon>
        <taxon>campanulids</taxon>
        <taxon>Asterales</taxon>
        <taxon>Asteraceae</taxon>
        <taxon>Cichorioideae</taxon>
        <taxon>Cichorieae</taxon>
        <taxon>Cichoriinae</taxon>
        <taxon>Cichorium</taxon>
    </lineage>
</organism>